<evidence type="ECO:0000256" key="3">
    <source>
        <dbReference type="SAM" id="SignalP"/>
    </source>
</evidence>
<dbReference type="PROSITE" id="PS51257">
    <property type="entry name" value="PROKAR_LIPOPROTEIN"/>
    <property type="match status" value="1"/>
</dbReference>
<dbReference type="SUPFAM" id="SSF53850">
    <property type="entry name" value="Periplasmic binding protein-like II"/>
    <property type="match status" value="1"/>
</dbReference>
<dbReference type="CDD" id="cd07012">
    <property type="entry name" value="PBP2_Bug_TTT"/>
    <property type="match status" value="1"/>
</dbReference>
<protein>
    <recommendedName>
        <fullName evidence="6">Tripartite tricarboxylate transporter substrate binding protein</fullName>
    </recommendedName>
</protein>
<dbReference type="EMBL" id="ADLK01000089">
    <property type="protein sequence ID" value="KMW08322.1"/>
    <property type="molecule type" value="Genomic_DNA"/>
</dbReference>
<evidence type="ECO:0000313" key="4">
    <source>
        <dbReference type="EMBL" id="KMW08322.1"/>
    </source>
</evidence>
<dbReference type="PANTHER" id="PTHR42928:SF5">
    <property type="entry name" value="BLR1237 PROTEIN"/>
    <property type="match status" value="1"/>
</dbReference>
<dbReference type="Gene3D" id="3.40.190.150">
    <property type="entry name" value="Bordetella uptake gene, domain 1"/>
    <property type="match status" value="1"/>
</dbReference>
<dbReference type="PANTHER" id="PTHR42928">
    <property type="entry name" value="TRICARBOXYLATE-BINDING PROTEIN"/>
    <property type="match status" value="1"/>
</dbReference>
<comment type="caution">
    <text evidence="4">The sequence shown here is derived from an EMBL/GenBank/DDBJ whole genome shotgun (WGS) entry which is preliminary data.</text>
</comment>
<organism evidence="4 5">
    <name type="scientific">[Clostridium] citroniae WAL-19142</name>
    <dbReference type="NCBI Taxonomy" id="742734"/>
    <lineage>
        <taxon>Bacteria</taxon>
        <taxon>Bacillati</taxon>
        <taxon>Bacillota</taxon>
        <taxon>Clostridia</taxon>
        <taxon>Lachnospirales</taxon>
        <taxon>Lachnospiraceae</taxon>
        <taxon>Enterocloster</taxon>
    </lineage>
</organism>
<evidence type="ECO:0000256" key="1">
    <source>
        <dbReference type="ARBA" id="ARBA00006987"/>
    </source>
</evidence>
<dbReference type="RefSeq" id="WP_007862468.1">
    <property type="nucleotide sequence ID" value="NZ_KQ235875.1"/>
</dbReference>
<keyword evidence="3" id="KW-0732">Signal</keyword>
<dbReference type="PATRIC" id="fig|742734.4.peg.785"/>
<evidence type="ECO:0000256" key="2">
    <source>
        <dbReference type="SAM" id="MobiDB-lite"/>
    </source>
</evidence>
<dbReference type="AlphaFoldDB" id="A0A0J9B7D2"/>
<reference evidence="4 5" key="1">
    <citation type="submission" date="2011-04" db="EMBL/GenBank/DDBJ databases">
        <title>The Genome Sequence of Clostridium citroniae WAL-19142.</title>
        <authorList>
            <consortium name="The Broad Institute Genome Sequencing Platform"/>
            <person name="Earl A."/>
            <person name="Ward D."/>
            <person name="Feldgarden M."/>
            <person name="Gevers D."/>
            <person name="Warren Y.A."/>
            <person name="Tyrrell K.L."/>
            <person name="Citron D.M."/>
            <person name="Goldstein E.J."/>
            <person name="Daigneault M."/>
            <person name="Allen-Vercoe E."/>
            <person name="Young S.K."/>
            <person name="Zeng Q."/>
            <person name="Gargeya S."/>
            <person name="Fitzgerald M."/>
            <person name="Haas B."/>
            <person name="Abouelleil A."/>
            <person name="Alvarado L."/>
            <person name="Arachchi H.M."/>
            <person name="Berlin A."/>
            <person name="Brown A."/>
            <person name="Chapman S.B."/>
            <person name="Chen Z."/>
            <person name="Dunbar C."/>
            <person name="Freedman E."/>
            <person name="Gearin G."/>
            <person name="Gellesch M."/>
            <person name="Goldberg J."/>
            <person name="Griggs A."/>
            <person name="Gujja S."/>
            <person name="Heilman E.R."/>
            <person name="Heiman D."/>
            <person name="Howarth C."/>
            <person name="Larson L."/>
            <person name="Lui A."/>
            <person name="MacDonald P.J."/>
            <person name="Mehta T."/>
            <person name="Montmayeur A."/>
            <person name="Murphy C."/>
            <person name="Neiman D."/>
            <person name="Pearson M."/>
            <person name="Priest M."/>
            <person name="Roberts A."/>
            <person name="Saif S."/>
            <person name="Shea T."/>
            <person name="Shenoy N."/>
            <person name="Sisk P."/>
            <person name="Stolte C."/>
            <person name="Sykes S."/>
            <person name="White J."/>
            <person name="Yandava C."/>
            <person name="Wortman J."/>
            <person name="Nusbaum C."/>
            <person name="Birren B."/>
        </authorList>
    </citation>
    <scope>NUCLEOTIDE SEQUENCE [LARGE SCALE GENOMIC DNA]</scope>
    <source>
        <strain evidence="4 5">WAL-19142</strain>
    </source>
</reference>
<dbReference type="Pfam" id="PF03401">
    <property type="entry name" value="TctC"/>
    <property type="match status" value="1"/>
</dbReference>
<proteinExistence type="inferred from homology"/>
<dbReference type="GeneID" id="93166305"/>
<feature type="signal peptide" evidence="3">
    <location>
        <begin position="1"/>
        <end position="23"/>
    </location>
</feature>
<name>A0A0J9B7D2_9FIRM</name>
<dbReference type="InterPro" id="IPR005064">
    <property type="entry name" value="BUG"/>
</dbReference>
<sequence length="360" mass="38422">MKKNLRKAMVTVLAAAMTMTMGACGSSSKTETAAATTEAPGGAQATEAAGGGQTEKAPEAEGWKPNKDVSVIVAYGPGGSSDLLARTFANEGGSCFATPLVINNISGGGCAIGFTELINAKPDGLTIGNTNSAVVVNCLTAETPYQYYEELQPLCQIGYAPYVVYVAKDSDIQNLDDLKDAILSRDVVMACNNRGGQTHWELEYFAFKNGGDISAVIYDGGASSIAALLGGHAEVTVQAPSDGQEYVKSGDLRPIAVLDPNRLTSDIYKDVPTSKEQGYEWLTNGFFHGYAAPKGVSDEVIKYYEDCYRACLEVPEVKAAIESYGFTVAFQDHEEFGKTWTDSVDMYKSAFEELGDRLTE</sequence>
<evidence type="ECO:0008006" key="6">
    <source>
        <dbReference type="Google" id="ProtNLM"/>
    </source>
</evidence>
<feature type="compositionally biased region" description="Low complexity" evidence="2">
    <location>
        <begin position="30"/>
        <end position="48"/>
    </location>
</feature>
<dbReference type="Proteomes" id="UP000037392">
    <property type="component" value="Unassembled WGS sequence"/>
</dbReference>
<gene>
    <name evidence="4" type="ORF">HMPREF9470_00735</name>
</gene>
<accession>A0A0J9B7D2</accession>
<feature type="chain" id="PRO_5038762283" description="Tripartite tricarboxylate transporter substrate binding protein" evidence="3">
    <location>
        <begin position="24"/>
        <end position="360"/>
    </location>
</feature>
<dbReference type="PIRSF" id="PIRSF017082">
    <property type="entry name" value="YflP"/>
    <property type="match status" value="1"/>
</dbReference>
<dbReference type="Gene3D" id="3.40.190.10">
    <property type="entry name" value="Periplasmic binding protein-like II"/>
    <property type="match status" value="1"/>
</dbReference>
<evidence type="ECO:0000313" key="5">
    <source>
        <dbReference type="Proteomes" id="UP000037392"/>
    </source>
</evidence>
<dbReference type="InterPro" id="IPR042100">
    <property type="entry name" value="Bug_dom1"/>
</dbReference>
<comment type="similarity">
    <text evidence="1">Belongs to the UPF0065 (bug) family.</text>
</comment>
<feature type="region of interest" description="Disordered" evidence="2">
    <location>
        <begin position="29"/>
        <end position="63"/>
    </location>
</feature>
<dbReference type="OrthoDB" id="8880247at2"/>